<protein>
    <recommendedName>
        <fullName evidence="3">(S)-2-haloacid dehalogenase</fullName>
        <ecNumber evidence="3">3.8.1.2</ecNumber>
    </recommendedName>
    <alternativeName>
        <fullName evidence="3">2-haloalkanoic acid dehalogenase</fullName>
    </alternativeName>
    <alternativeName>
        <fullName evidence="3">Halocarboxylic acid halidohydrolase</fullName>
    </alternativeName>
    <alternativeName>
        <fullName evidence="3">L-2-haloacid dehalogenase</fullName>
    </alternativeName>
</protein>
<dbReference type="Proteomes" id="UP000566711">
    <property type="component" value="Unassembled WGS sequence"/>
</dbReference>
<keyword evidence="2 3" id="KW-0378">Hydrolase</keyword>
<evidence type="ECO:0000256" key="2">
    <source>
        <dbReference type="ARBA" id="ARBA00022801"/>
    </source>
</evidence>
<dbReference type="SFLD" id="SFLDG01129">
    <property type="entry name" value="C1.5:_HAD__Beta-PGM__Phosphata"/>
    <property type="match status" value="1"/>
</dbReference>
<evidence type="ECO:0000313" key="4">
    <source>
        <dbReference type="EMBL" id="MBA5604200.1"/>
    </source>
</evidence>
<evidence type="ECO:0000256" key="3">
    <source>
        <dbReference type="RuleBase" id="RU368077"/>
    </source>
</evidence>
<dbReference type="InterPro" id="IPR006439">
    <property type="entry name" value="HAD-SF_hydro_IA"/>
</dbReference>
<dbReference type="InterPro" id="IPR006328">
    <property type="entry name" value="2-HAD"/>
</dbReference>
<dbReference type="NCBIfam" id="TIGR01493">
    <property type="entry name" value="HAD-SF-IA-v2"/>
    <property type="match status" value="1"/>
</dbReference>
<gene>
    <name evidence="4" type="ORF">H3H36_02330</name>
</gene>
<organism evidence="4 5">
    <name type="scientific">Rugamonas fusca</name>
    <dbReference type="NCBI Taxonomy" id="2758568"/>
    <lineage>
        <taxon>Bacteria</taxon>
        <taxon>Pseudomonadati</taxon>
        <taxon>Pseudomonadota</taxon>
        <taxon>Betaproteobacteria</taxon>
        <taxon>Burkholderiales</taxon>
        <taxon>Oxalobacteraceae</taxon>
        <taxon>Telluria group</taxon>
        <taxon>Rugamonas</taxon>
    </lineage>
</organism>
<dbReference type="SFLD" id="SFLDG01135">
    <property type="entry name" value="C1.5.6:_HAD__Beta-PGM__Phospha"/>
    <property type="match status" value="1"/>
</dbReference>
<comment type="similarity">
    <text evidence="1 3">Belongs to the HAD-like hydrolase superfamily. S-2-haloalkanoic acid dehalogenase family.</text>
</comment>
<dbReference type="AlphaFoldDB" id="A0A7W2EE02"/>
<dbReference type="SUPFAM" id="SSF56784">
    <property type="entry name" value="HAD-like"/>
    <property type="match status" value="1"/>
</dbReference>
<dbReference type="PANTHER" id="PTHR43316:SF3">
    <property type="entry name" value="HALOACID DEHALOGENASE, TYPE II (AFU_ORTHOLOGUE AFUA_2G07750)-RELATED"/>
    <property type="match status" value="1"/>
</dbReference>
<evidence type="ECO:0000256" key="1">
    <source>
        <dbReference type="ARBA" id="ARBA00008106"/>
    </source>
</evidence>
<dbReference type="PRINTS" id="PR00413">
    <property type="entry name" value="HADHALOGNASE"/>
</dbReference>
<name>A0A7W2EE02_9BURK</name>
<comment type="caution">
    <text evidence="4">The sequence shown here is derived from an EMBL/GenBank/DDBJ whole genome shotgun (WGS) entry which is preliminary data.</text>
</comment>
<proteinExistence type="inferred from homology"/>
<dbReference type="Pfam" id="PF00702">
    <property type="entry name" value="Hydrolase"/>
    <property type="match status" value="1"/>
</dbReference>
<dbReference type="Gene3D" id="3.40.50.1000">
    <property type="entry name" value="HAD superfamily/HAD-like"/>
    <property type="match status" value="1"/>
</dbReference>
<dbReference type="InterPro" id="IPR036412">
    <property type="entry name" value="HAD-like_sf"/>
</dbReference>
<dbReference type="InterPro" id="IPR051540">
    <property type="entry name" value="S-2-haloacid_dehalogenase"/>
</dbReference>
<dbReference type="SFLD" id="SFLDS00003">
    <property type="entry name" value="Haloacid_Dehalogenase"/>
    <property type="match status" value="1"/>
</dbReference>
<comment type="catalytic activity">
    <reaction evidence="3">
        <text>an (S)-2-haloacid + H2O = a (2R)-2-hydroxycarboxylate + a halide anion + H(+)</text>
        <dbReference type="Rhea" id="RHEA:11192"/>
        <dbReference type="ChEBI" id="CHEBI:15377"/>
        <dbReference type="ChEBI" id="CHEBI:15378"/>
        <dbReference type="ChEBI" id="CHEBI:16042"/>
        <dbReference type="ChEBI" id="CHEBI:58314"/>
        <dbReference type="ChEBI" id="CHEBI:137405"/>
        <dbReference type="EC" id="3.8.1.2"/>
    </reaction>
</comment>
<dbReference type="PANTHER" id="PTHR43316">
    <property type="entry name" value="HYDROLASE, HALOACID DELAHOGENASE-RELATED"/>
    <property type="match status" value="1"/>
</dbReference>
<dbReference type="InterPro" id="IPR023214">
    <property type="entry name" value="HAD_sf"/>
</dbReference>
<dbReference type="Gene3D" id="1.10.150.240">
    <property type="entry name" value="Putative phosphatase, domain 2"/>
    <property type="match status" value="1"/>
</dbReference>
<dbReference type="CDD" id="cd02588">
    <property type="entry name" value="HAD_L2-DEX"/>
    <property type="match status" value="1"/>
</dbReference>
<dbReference type="SFLD" id="SFLDF00045">
    <property type="entry name" value="2-haloacid_dehalogenase"/>
    <property type="match status" value="1"/>
</dbReference>
<dbReference type="EMBL" id="JACEZS010000001">
    <property type="protein sequence ID" value="MBA5604200.1"/>
    <property type="molecule type" value="Genomic_DNA"/>
</dbReference>
<comment type="function">
    <text evidence="3">Catalyzes the hydrolytic dehalogenation of small (S)-2-haloalkanoic acids to yield the corresponding (R)-2-hydroxyalkanoic acids.</text>
</comment>
<dbReference type="NCBIfam" id="TIGR01428">
    <property type="entry name" value="HAD_type_II"/>
    <property type="match status" value="1"/>
</dbReference>
<dbReference type="InterPro" id="IPR023198">
    <property type="entry name" value="PGP-like_dom2"/>
</dbReference>
<dbReference type="EC" id="3.8.1.2" evidence="3"/>
<evidence type="ECO:0000313" key="5">
    <source>
        <dbReference type="Proteomes" id="UP000566711"/>
    </source>
</evidence>
<accession>A0A7W2EE02</accession>
<dbReference type="GO" id="GO:0018784">
    <property type="term" value="F:(S)-2-haloacid dehalogenase activity"/>
    <property type="evidence" value="ECO:0007669"/>
    <property type="project" value="UniProtKB-UniRule"/>
</dbReference>
<reference evidence="4 5" key="1">
    <citation type="submission" date="2020-07" db="EMBL/GenBank/DDBJ databases">
        <title>Novel species isolated from subtropical streams in China.</title>
        <authorList>
            <person name="Lu H."/>
        </authorList>
    </citation>
    <scope>NUCLEOTIDE SEQUENCE [LARGE SCALE GENOMIC DNA]</scope>
    <source>
        <strain evidence="4 5">FT3S</strain>
    </source>
</reference>
<keyword evidence="5" id="KW-1185">Reference proteome</keyword>
<sequence length="232" mass="25519">MEVGGKLVGVRACVFDAYGTLFDVNGAAHGARDSLGERWRELSDLWRSKQLQYTWLRGLAGHHADFWQVTGDALDFAMATLGLNDRPLRDRLMHLYLSLSAFPEVPGTLARLKAQNLRLAILSNGTPAMLVSAVDNAGLANMFDAVLSVEEVGVFKPHPSVYRLACERLQLTPQEICFLSSNAWDAFSAKAFGFKVLWCNRYGQMPERIPATPDGEIADLSDLPEILGHSVG</sequence>